<dbReference type="Proteomes" id="UP001268089">
    <property type="component" value="Unassembled WGS sequence"/>
</dbReference>
<dbReference type="InterPro" id="IPR029044">
    <property type="entry name" value="Nucleotide-diphossugar_trans"/>
</dbReference>
<dbReference type="Pfam" id="PF01326">
    <property type="entry name" value="PPDK_N"/>
    <property type="match status" value="1"/>
</dbReference>
<evidence type="ECO:0000313" key="4">
    <source>
        <dbReference type="Proteomes" id="UP001268089"/>
    </source>
</evidence>
<name>A0ABU1ZKH4_9BURK</name>
<organism evidence="3 4">
    <name type="scientific">Rhodoferax saidenbachensis</name>
    <dbReference type="NCBI Taxonomy" id="1484693"/>
    <lineage>
        <taxon>Bacteria</taxon>
        <taxon>Pseudomonadati</taxon>
        <taxon>Pseudomonadota</taxon>
        <taxon>Betaproteobacteria</taxon>
        <taxon>Burkholderiales</taxon>
        <taxon>Comamonadaceae</taxon>
        <taxon>Rhodoferax</taxon>
    </lineage>
</organism>
<dbReference type="PANTHER" id="PTHR43615">
    <property type="entry name" value="PHOSPHOENOLPYRUVATE SYNTHASE-RELATED"/>
    <property type="match status" value="1"/>
</dbReference>
<evidence type="ECO:0000259" key="1">
    <source>
        <dbReference type="Pfam" id="PF00391"/>
    </source>
</evidence>
<dbReference type="SUPFAM" id="SSF53448">
    <property type="entry name" value="Nucleotide-diphospho-sugar transferases"/>
    <property type="match status" value="1"/>
</dbReference>
<feature type="domain" description="PEP-utilising enzyme mobile" evidence="1">
    <location>
        <begin position="895"/>
        <end position="964"/>
    </location>
</feature>
<feature type="domain" description="Pyruvate phosphate dikinase AMP/ATP-binding" evidence="2">
    <location>
        <begin position="238"/>
        <end position="321"/>
    </location>
</feature>
<dbReference type="RefSeq" id="WP_310340584.1">
    <property type="nucleotide sequence ID" value="NZ_JAVDXO010000002.1"/>
</dbReference>
<evidence type="ECO:0000313" key="3">
    <source>
        <dbReference type="EMBL" id="MDR7306047.1"/>
    </source>
</evidence>
<reference evidence="3 4" key="1">
    <citation type="submission" date="2023-07" db="EMBL/GenBank/DDBJ databases">
        <title>Sorghum-associated microbial communities from plants grown in Nebraska, USA.</title>
        <authorList>
            <person name="Schachtman D."/>
        </authorList>
    </citation>
    <scope>NUCLEOTIDE SEQUENCE [LARGE SCALE GENOMIC DNA]</scope>
    <source>
        <strain evidence="3 4">BE308</strain>
    </source>
</reference>
<accession>A0ABU1ZKH4</accession>
<protein>
    <submittedName>
        <fullName evidence="3">Phosphohistidine swiveling domain-containing protein</fullName>
    </submittedName>
</protein>
<dbReference type="NCBIfam" id="NF004508">
    <property type="entry name" value="PRK05849.1"/>
    <property type="match status" value="1"/>
</dbReference>
<dbReference type="SUPFAM" id="SSF56059">
    <property type="entry name" value="Glutathione synthetase ATP-binding domain-like"/>
    <property type="match status" value="1"/>
</dbReference>
<dbReference type="Pfam" id="PF00391">
    <property type="entry name" value="PEP-utilizers"/>
    <property type="match status" value="1"/>
</dbReference>
<dbReference type="InterPro" id="IPR008279">
    <property type="entry name" value="PEP-util_enz_mobile_dom"/>
</dbReference>
<evidence type="ECO:0000259" key="2">
    <source>
        <dbReference type="Pfam" id="PF01326"/>
    </source>
</evidence>
<dbReference type="Gene3D" id="3.50.30.10">
    <property type="entry name" value="Phosphohistidine domain"/>
    <property type="match status" value="1"/>
</dbReference>
<dbReference type="PANTHER" id="PTHR43615:SF1">
    <property type="entry name" value="PPDK_N DOMAIN-CONTAINING PROTEIN"/>
    <property type="match status" value="1"/>
</dbReference>
<dbReference type="EMBL" id="JAVDXO010000002">
    <property type="protein sequence ID" value="MDR7306047.1"/>
    <property type="molecule type" value="Genomic_DNA"/>
</dbReference>
<dbReference type="Gene3D" id="3.30.1490.20">
    <property type="entry name" value="ATP-grasp fold, A domain"/>
    <property type="match status" value="1"/>
</dbReference>
<dbReference type="InterPro" id="IPR036637">
    <property type="entry name" value="Phosphohistidine_dom_sf"/>
</dbReference>
<comment type="caution">
    <text evidence="3">The sequence shown here is derived from an EMBL/GenBank/DDBJ whole genome shotgun (WGS) entry which is preliminary data.</text>
</comment>
<keyword evidence="4" id="KW-1185">Reference proteome</keyword>
<gene>
    <name evidence="3" type="ORF">J2X15_001325</name>
</gene>
<dbReference type="SUPFAM" id="SSF52009">
    <property type="entry name" value="Phosphohistidine domain"/>
    <property type="match status" value="1"/>
</dbReference>
<dbReference type="InterPro" id="IPR013815">
    <property type="entry name" value="ATP_grasp_subdomain_1"/>
</dbReference>
<dbReference type="Gene3D" id="3.30.470.20">
    <property type="entry name" value="ATP-grasp fold, B domain"/>
    <property type="match status" value="1"/>
</dbReference>
<dbReference type="InterPro" id="IPR051549">
    <property type="entry name" value="PEP_Utilizing_Enz"/>
</dbReference>
<sequence length="973" mass="106672">MSLAAIIFDFQQHARHIDASESHPHSLGVLGEENRPALDWTLETLRQYGVTDTIYVGDYHIEKVISRFPELKVRYVPSVGGAQDIDLIEDLHAGKSPLLLINASTIILPGALEKLCDSKAAFAVDARDGALGAYYLCEALAGNGLAALRKQYPAQSGVSIHHFFSDVIAAEPLCLEGLAASVTDQEAVAGSIFRGKAQTLDNLAPLLKDAVFLPRERVRIADWQHDKSGVIVRIQQSFAPQTVVVRSSVVGEDGLNKSFAGKYLSVLGVPSGEQPALERAVEEVIASYGEQVQADDEVLVQPQVQAVKASGVLLTRDTRSGGPYFVLNEDRTSGRSDSVTAGDTNAIVQRFIAWSATEGLEPDTERLLALARELVRLSCLDALDIEYIIDLQDRIYILQVRPLAAARKRSEAVDSDVLTMIAGAKEFAASRMRPLSGLLGDTTILGVMPDWNPAEMIGLSPRPLALSLYQKLIGESAWAEARSRVGYKNVWPESLIISLGGRPYVDVRTSLNSFLPATLDAKAGTQWVNFCLDRLKQDQTLHDKIEFELAITCLAPDWSQASKRLKAAGVNVESFRKHLRDLTQSILREECEPIAVQFDRLQTMAARREKILAARQPGFHEKGRQLSYLLDDCRQLGLVSFSILARYAFISMSFLRGFQQTGAISTAQYDEYLQSLPTVASQITADLHQDLPLEVLVQRYGHLRPNSYEITSGNYASEPDWYLRSQKGAAQPQAKHGAESVLLKNRKQIAAEIASLELDISVDALLEFVARSIAGREQAKFEFMKNLNAVLEIAASLGDELGLTRDQISCLSIGDLMRLGTDSIVPADKIQLRRRAAYNEKRWMVTRVMHLPDVVVTPADVEAFTLEPWRANFITGKRVVGRPVWIDETPQSDIDGAIVIIRAADPGYDWIFAHPIAGLVTEFGGVASHMSIRAAEFGLPAAIGCGSVVIELLRGAVSVELDCAAEKVRAVAC</sequence>
<proteinExistence type="predicted"/>
<dbReference type="InterPro" id="IPR002192">
    <property type="entry name" value="PPDK_AMP/ATP-bd"/>
</dbReference>